<dbReference type="Gene3D" id="1.20.58.340">
    <property type="entry name" value="Magnesium transport protein CorA, transmembrane region"/>
    <property type="match status" value="2"/>
</dbReference>
<gene>
    <name evidence="7" type="ORF">FC69_GL000016</name>
</gene>
<evidence type="ECO:0008006" key="9">
    <source>
        <dbReference type="Google" id="ProtNLM"/>
    </source>
</evidence>
<dbReference type="CDD" id="cd12827">
    <property type="entry name" value="EcCorA_ZntB-like_u2"/>
    <property type="match status" value="1"/>
</dbReference>
<dbReference type="PATRIC" id="fig|1423747.3.peg.17"/>
<evidence type="ECO:0000256" key="6">
    <source>
        <dbReference type="SAM" id="Phobius"/>
    </source>
</evidence>
<dbReference type="InterPro" id="IPR002523">
    <property type="entry name" value="MgTranspt_CorA/ZnTranspt_ZntB"/>
</dbReference>
<protein>
    <recommendedName>
        <fullName evidence="9">CorA-like Mg2+ transporter family protein</fullName>
    </recommendedName>
</protein>
<dbReference type="InterPro" id="IPR045863">
    <property type="entry name" value="CorA_TM1_TM2"/>
</dbReference>
<feature type="transmembrane region" description="Helical" evidence="6">
    <location>
        <begin position="261"/>
        <end position="280"/>
    </location>
</feature>
<keyword evidence="4 6" id="KW-1133">Transmembrane helix</keyword>
<dbReference type="Proteomes" id="UP000051264">
    <property type="component" value="Unassembled WGS sequence"/>
</dbReference>
<dbReference type="Gene3D" id="3.30.460.20">
    <property type="entry name" value="CorA soluble domain-like"/>
    <property type="match status" value="1"/>
</dbReference>
<organism evidence="7 8">
    <name type="scientific">Latilactobacillus fuchuensis DSM 14340 = JCM 11249</name>
    <dbReference type="NCBI Taxonomy" id="1423747"/>
    <lineage>
        <taxon>Bacteria</taxon>
        <taxon>Bacillati</taxon>
        <taxon>Bacillota</taxon>
        <taxon>Bacilli</taxon>
        <taxon>Lactobacillales</taxon>
        <taxon>Lactobacillaceae</taxon>
        <taxon>Latilactobacillus</taxon>
    </lineage>
</organism>
<dbReference type="PANTHER" id="PTHR47891">
    <property type="entry name" value="TRANSPORTER-RELATED"/>
    <property type="match status" value="1"/>
</dbReference>
<evidence type="ECO:0000313" key="8">
    <source>
        <dbReference type="Proteomes" id="UP000051264"/>
    </source>
</evidence>
<dbReference type="EMBL" id="AZEX01000062">
    <property type="protein sequence ID" value="KRL58887.1"/>
    <property type="molecule type" value="Genomic_DNA"/>
</dbReference>
<dbReference type="eggNOG" id="COG0598">
    <property type="taxonomic scope" value="Bacteria"/>
</dbReference>
<evidence type="ECO:0000313" key="7">
    <source>
        <dbReference type="EMBL" id="KRL58887.1"/>
    </source>
</evidence>
<reference evidence="7 8" key="1">
    <citation type="journal article" date="2015" name="Genome Announc.">
        <title>Expanding the biotechnology potential of lactobacilli through comparative genomics of 213 strains and associated genera.</title>
        <authorList>
            <person name="Sun Z."/>
            <person name="Harris H.M."/>
            <person name="McCann A."/>
            <person name="Guo C."/>
            <person name="Argimon S."/>
            <person name="Zhang W."/>
            <person name="Yang X."/>
            <person name="Jeffery I.B."/>
            <person name="Cooney J.C."/>
            <person name="Kagawa T.F."/>
            <person name="Liu W."/>
            <person name="Song Y."/>
            <person name="Salvetti E."/>
            <person name="Wrobel A."/>
            <person name="Rasinkangas P."/>
            <person name="Parkhill J."/>
            <person name="Rea M.C."/>
            <person name="O'Sullivan O."/>
            <person name="Ritari J."/>
            <person name="Douillard F.P."/>
            <person name="Paul Ross R."/>
            <person name="Yang R."/>
            <person name="Briner A.E."/>
            <person name="Felis G.E."/>
            <person name="de Vos W.M."/>
            <person name="Barrangou R."/>
            <person name="Klaenhammer T.R."/>
            <person name="Caufield P.W."/>
            <person name="Cui Y."/>
            <person name="Zhang H."/>
            <person name="O'Toole P.W."/>
        </authorList>
    </citation>
    <scope>NUCLEOTIDE SEQUENCE [LARGE SCALE GENOMIC DNA]</scope>
    <source>
        <strain evidence="7 8">DSM 14340</strain>
    </source>
</reference>
<name>A0A0R1RPC6_9LACO</name>
<feature type="transmembrane region" description="Helical" evidence="6">
    <location>
        <begin position="292"/>
        <end position="313"/>
    </location>
</feature>
<dbReference type="InterPro" id="IPR047199">
    <property type="entry name" value="CorA-like"/>
</dbReference>
<comment type="similarity">
    <text evidence="2">Belongs to the CorA metal ion transporter (MIT) (TC 1.A.35) family.</text>
</comment>
<dbReference type="InterPro" id="IPR045861">
    <property type="entry name" value="CorA_cytoplasmic_dom"/>
</dbReference>
<evidence type="ECO:0000256" key="5">
    <source>
        <dbReference type="ARBA" id="ARBA00023136"/>
    </source>
</evidence>
<dbReference type="STRING" id="1423747.FC69_GL000016"/>
<keyword evidence="5 6" id="KW-0472">Membrane</keyword>
<dbReference type="AlphaFoldDB" id="A0A0R1RPC6"/>
<dbReference type="PANTHER" id="PTHR47891:SF2">
    <property type="entry name" value="MAGNESIUM AND COBALT TRANSPORTER"/>
    <property type="match status" value="1"/>
</dbReference>
<dbReference type="SUPFAM" id="SSF143865">
    <property type="entry name" value="CorA soluble domain-like"/>
    <property type="match status" value="1"/>
</dbReference>
<evidence type="ECO:0000256" key="2">
    <source>
        <dbReference type="ARBA" id="ARBA00009765"/>
    </source>
</evidence>
<dbReference type="Pfam" id="PF01544">
    <property type="entry name" value="CorA"/>
    <property type="match status" value="1"/>
</dbReference>
<dbReference type="SUPFAM" id="SSF144083">
    <property type="entry name" value="Magnesium transport protein CorA, transmembrane region"/>
    <property type="match status" value="1"/>
</dbReference>
<evidence type="ECO:0000256" key="3">
    <source>
        <dbReference type="ARBA" id="ARBA00022692"/>
    </source>
</evidence>
<comment type="subcellular location">
    <subcellularLocation>
        <location evidence="1">Membrane</location>
        <topology evidence="1">Multi-pass membrane protein</topology>
    </subcellularLocation>
</comment>
<proteinExistence type="inferred from homology"/>
<comment type="caution">
    <text evidence="7">The sequence shown here is derived from an EMBL/GenBank/DDBJ whole genome shotgun (WGS) entry which is preliminary data.</text>
</comment>
<evidence type="ECO:0000256" key="4">
    <source>
        <dbReference type="ARBA" id="ARBA00022989"/>
    </source>
</evidence>
<accession>A0A0R1RPC6</accession>
<dbReference type="GO" id="GO:0016020">
    <property type="term" value="C:membrane"/>
    <property type="evidence" value="ECO:0007669"/>
    <property type="project" value="UniProtKB-SubCell"/>
</dbReference>
<evidence type="ECO:0000256" key="1">
    <source>
        <dbReference type="ARBA" id="ARBA00004141"/>
    </source>
</evidence>
<sequence>MMFTTYRFDETKQKIAKFDKVQPNSWINVIDPTPIEIESLTKKLHLPADFIYYSLDADESARVEHDPDYNATLIIFDMPNLEKDQQHPDKFRYKTSPLGIIVTDSVILTINKTPVNFLQSFVDNQIKHFNPQNQRRSVLQIMYRISTIYLQYLRDINRSRERIEARLQNSLRNEELFDLMAIQRGLVYFMMSLKTDKMVLATLVRTNFLKLTEDELDLLDDIQIENQQAIEMAEISNSIINETADTYSSIINNNMNGVMKFLASYSIILTIPGLVFSFYGMNVALPLADFKLSWVVTIIISLIVAAGLIYRFWRKRYF</sequence>
<keyword evidence="3 6" id="KW-0812">Transmembrane</keyword>
<dbReference type="GO" id="GO:0046873">
    <property type="term" value="F:metal ion transmembrane transporter activity"/>
    <property type="evidence" value="ECO:0007669"/>
    <property type="project" value="InterPro"/>
</dbReference>